<evidence type="ECO:0000313" key="1">
    <source>
        <dbReference type="EMBL" id="KXA21014.1"/>
    </source>
</evidence>
<reference evidence="2" key="1">
    <citation type="submission" date="2016-01" db="EMBL/GenBank/DDBJ databases">
        <authorList>
            <person name="Mitreva M."/>
            <person name="Pepin K.H."/>
            <person name="Mihindukulasuriya K.A."/>
            <person name="Fulton R."/>
            <person name="Fronick C."/>
            <person name="O'Laughlin M."/>
            <person name="Miner T."/>
            <person name="Herter B."/>
            <person name="Rosa B.A."/>
            <person name="Cordes M."/>
            <person name="Tomlinson C."/>
            <person name="Wollam A."/>
            <person name="Palsikar V.B."/>
            <person name="Mardis E.R."/>
            <person name="Wilson R.K."/>
        </authorList>
    </citation>
    <scope>NUCLEOTIDE SEQUENCE [LARGE SCALE GENOMIC DNA]</scope>
    <source>
        <strain evidence="2">MJR7757B</strain>
    </source>
</reference>
<keyword evidence="2" id="KW-1185">Reference proteome</keyword>
<gene>
    <name evidence="1" type="ORF">HMPREF3221_01160</name>
</gene>
<dbReference type="AlphaFoldDB" id="A0A133NXJ3"/>
<sequence length="167" mass="20731">MKTYVLDVLENILTEKEANQYYYKAFIEMNKREKIPYIVNENRYLKFLLRLYKMDKNVVYKCRFFEKWCFDFLSNSEKLHYKNSIKKLRRNAFNKRKFFSKDKDILEMILKISYRDVFGFQKGYKIYFSNLKILITSLTDYYYFITFLDKDEEKVKNLVKKSKLFLR</sequence>
<dbReference type="Proteomes" id="UP000070401">
    <property type="component" value="Unassembled WGS sequence"/>
</dbReference>
<comment type="caution">
    <text evidence="1">The sequence shown here is derived from an EMBL/GenBank/DDBJ whole genome shotgun (WGS) entry which is preliminary data.</text>
</comment>
<dbReference type="RefSeq" id="WP_060798421.1">
    <property type="nucleotide sequence ID" value="NZ_KQ956699.1"/>
</dbReference>
<dbReference type="PATRIC" id="fig|851.8.peg.1164"/>
<protein>
    <submittedName>
        <fullName evidence="1">Uncharacterized protein</fullName>
    </submittedName>
</protein>
<name>A0A133NXJ3_FUSNU</name>
<accession>A0A133NXJ3</accession>
<proteinExistence type="predicted"/>
<evidence type="ECO:0000313" key="2">
    <source>
        <dbReference type="Proteomes" id="UP000070401"/>
    </source>
</evidence>
<dbReference type="EMBL" id="LRPY01000114">
    <property type="protein sequence ID" value="KXA21014.1"/>
    <property type="molecule type" value="Genomic_DNA"/>
</dbReference>
<organism evidence="1 2">
    <name type="scientific">Fusobacterium nucleatum</name>
    <dbReference type="NCBI Taxonomy" id="851"/>
    <lineage>
        <taxon>Bacteria</taxon>
        <taxon>Fusobacteriati</taxon>
        <taxon>Fusobacteriota</taxon>
        <taxon>Fusobacteriia</taxon>
        <taxon>Fusobacteriales</taxon>
        <taxon>Fusobacteriaceae</taxon>
        <taxon>Fusobacterium</taxon>
    </lineage>
</organism>